<dbReference type="Gene3D" id="2.60.120.680">
    <property type="entry name" value="GOLD domain"/>
    <property type="match status" value="1"/>
</dbReference>
<organism evidence="3">
    <name type="scientific">Proboscia inermis</name>
    <dbReference type="NCBI Taxonomy" id="420281"/>
    <lineage>
        <taxon>Eukaryota</taxon>
        <taxon>Sar</taxon>
        <taxon>Stramenopiles</taxon>
        <taxon>Ochrophyta</taxon>
        <taxon>Bacillariophyta</taxon>
        <taxon>Coscinodiscophyceae</taxon>
        <taxon>Rhizosoleniophycidae</taxon>
        <taxon>Rhizosoleniales</taxon>
        <taxon>Rhizosoleniaceae</taxon>
        <taxon>Proboscia</taxon>
    </lineage>
</organism>
<dbReference type="SUPFAM" id="SSF52087">
    <property type="entry name" value="CRAL/TRIO domain"/>
    <property type="match status" value="1"/>
</dbReference>
<dbReference type="Gene3D" id="3.40.525.10">
    <property type="entry name" value="CRAL-TRIO lipid binding domain"/>
    <property type="match status" value="1"/>
</dbReference>
<dbReference type="SUPFAM" id="SSF101576">
    <property type="entry name" value="Supernatant protein factor (SPF), C-terminal domain"/>
    <property type="match status" value="1"/>
</dbReference>
<dbReference type="InterPro" id="IPR036598">
    <property type="entry name" value="GOLD_dom_sf"/>
</dbReference>
<dbReference type="Pfam" id="PF00650">
    <property type="entry name" value="CRAL_TRIO"/>
    <property type="match status" value="1"/>
</dbReference>
<evidence type="ECO:0000256" key="1">
    <source>
        <dbReference type="SAM" id="MobiDB-lite"/>
    </source>
</evidence>
<proteinExistence type="predicted"/>
<reference evidence="3" key="1">
    <citation type="submission" date="2021-01" db="EMBL/GenBank/DDBJ databases">
        <authorList>
            <person name="Corre E."/>
            <person name="Pelletier E."/>
            <person name="Niang G."/>
            <person name="Scheremetjew M."/>
            <person name="Finn R."/>
            <person name="Kale V."/>
            <person name="Holt S."/>
            <person name="Cochrane G."/>
            <person name="Meng A."/>
            <person name="Brown T."/>
            <person name="Cohen L."/>
        </authorList>
    </citation>
    <scope>NUCLEOTIDE SEQUENCE</scope>
    <source>
        <strain evidence="3">CCAP1064/1</strain>
    </source>
</reference>
<feature type="domain" description="CRAL-TRIO" evidence="2">
    <location>
        <begin position="29"/>
        <end position="203"/>
    </location>
</feature>
<dbReference type="GO" id="GO:0005737">
    <property type="term" value="C:cytoplasm"/>
    <property type="evidence" value="ECO:0007669"/>
    <property type="project" value="TreeGrafter"/>
</dbReference>
<evidence type="ECO:0000313" key="3">
    <source>
        <dbReference type="EMBL" id="CAD8422077.1"/>
    </source>
</evidence>
<dbReference type="InterPro" id="IPR036865">
    <property type="entry name" value="CRAL-TRIO_dom_sf"/>
</dbReference>
<name>A0A7S0CG37_9STRA</name>
<dbReference type="CDD" id="cd00170">
    <property type="entry name" value="SEC14"/>
    <property type="match status" value="1"/>
</dbReference>
<dbReference type="InterPro" id="IPR001251">
    <property type="entry name" value="CRAL-TRIO_dom"/>
</dbReference>
<dbReference type="SMART" id="SM00516">
    <property type="entry name" value="SEC14"/>
    <property type="match status" value="1"/>
</dbReference>
<dbReference type="PANTHER" id="PTHR23324:SF83">
    <property type="entry name" value="SEC14-LIKE PROTEIN 2"/>
    <property type="match status" value="1"/>
</dbReference>
<sequence length="332" mass="36435">MFIEMIEWYYVSYGFEEKVLAWQADQTAEAKLVRRNWPCGTFGNDKRGQPVFYGRYGTADVAGLERETSFDHFIQHACFQHYTSEAMLNEVADAKGEHGVKFVCILDLKGLKWGRATRSITSFNKMFAMLDANFPERLFVCLVVRAPWIFSAIYKLVSPVLDANTRDKIQILGGSADHMAKISKFVDPAEVPDWLGGTAMDCEIPAGGTVPNSKKKGGEGEEAAAAAAPREDGFMSVCVAAGTIEDTEFPDVAAGSKVSFTAKVEAYDVDFSVVLVETESGAKKVLAEKTRLTADLGEVKGEVAVEVAGVVRLRFDNTYSWARSKTALFKVA</sequence>
<dbReference type="PANTHER" id="PTHR23324">
    <property type="entry name" value="SEC14 RELATED PROTEIN"/>
    <property type="match status" value="1"/>
</dbReference>
<accession>A0A7S0CG37</accession>
<dbReference type="PROSITE" id="PS50191">
    <property type="entry name" value="CRAL_TRIO"/>
    <property type="match status" value="1"/>
</dbReference>
<dbReference type="AlphaFoldDB" id="A0A7S0CG37"/>
<evidence type="ECO:0000259" key="2">
    <source>
        <dbReference type="PROSITE" id="PS50191"/>
    </source>
</evidence>
<feature type="region of interest" description="Disordered" evidence="1">
    <location>
        <begin position="207"/>
        <end position="226"/>
    </location>
</feature>
<dbReference type="InterPro" id="IPR051064">
    <property type="entry name" value="SEC14/CRAL-TRIO_domain"/>
</dbReference>
<gene>
    <name evidence="3" type="ORF">PINE0816_LOCUS18233</name>
</gene>
<dbReference type="EMBL" id="HBEL01039269">
    <property type="protein sequence ID" value="CAD8422077.1"/>
    <property type="molecule type" value="Transcribed_RNA"/>
</dbReference>
<protein>
    <recommendedName>
        <fullName evidence="2">CRAL-TRIO domain-containing protein</fullName>
    </recommendedName>
</protein>